<evidence type="ECO:0000313" key="3">
    <source>
        <dbReference type="Proteomes" id="UP000006352"/>
    </source>
</evidence>
<gene>
    <name evidence="2" type="ORF">FIBRA_08115</name>
</gene>
<keyword evidence="1" id="KW-0175">Coiled coil</keyword>
<accession>J4GGJ0</accession>
<dbReference type="OrthoDB" id="3235759at2759"/>
<reference evidence="2 3" key="1">
    <citation type="journal article" date="2012" name="Appl. Environ. Microbiol.">
        <title>Short-read sequencing for genomic analysis of the brown rot fungus Fibroporia radiculosa.</title>
        <authorList>
            <person name="Tang J.D."/>
            <person name="Perkins A.D."/>
            <person name="Sonstegard T.S."/>
            <person name="Schroeder S.G."/>
            <person name="Burgess S.C."/>
            <person name="Diehl S.V."/>
        </authorList>
    </citation>
    <scope>NUCLEOTIDE SEQUENCE [LARGE SCALE GENOMIC DNA]</scope>
    <source>
        <strain evidence="2 3">TFFH 294</strain>
    </source>
</reference>
<evidence type="ECO:0000256" key="1">
    <source>
        <dbReference type="SAM" id="Coils"/>
    </source>
</evidence>
<name>J4GGJ0_9APHY</name>
<dbReference type="EMBL" id="HE797211">
    <property type="protein sequence ID" value="CCM05878.1"/>
    <property type="molecule type" value="Genomic_DNA"/>
</dbReference>
<keyword evidence="3" id="KW-1185">Reference proteome</keyword>
<dbReference type="Proteomes" id="UP000006352">
    <property type="component" value="Unassembled WGS sequence"/>
</dbReference>
<organism evidence="2 3">
    <name type="scientific">Fibroporia radiculosa</name>
    <dbReference type="NCBI Taxonomy" id="599839"/>
    <lineage>
        <taxon>Eukaryota</taxon>
        <taxon>Fungi</taxon>
        <taxon>Dikarya</taxon>
        <taxon>Basidiomycota</taxon>
        <taxon>Agaricomycotina</taxon>
        <taxon>Agaricomycetes</taxon>
        <taxon>Polyporales</taxon>
        <taxon>Fibroporiaceae</taxon>
        <taxon>Fibroporia</taxon>
    </lineage>
</organism>
<proteinExistence type="predicted"/>
<dbReference type="AlphaFoldDB" id="J4GGJ0"/>
<evidence type="ECO:0000313" key="2">
    <source>
        <dbReference type="EMBL" id="CCM05878.1"/>
    </source>
</evidence>
<protein>
    <submittedName>
        <fullName evidence="2">Uncharacterized protein</fullName>
    </submittedName>
</protein>
<sequence>MSKATTLKLNTEGRNSALPASTTAAETLETLKGSLMALGNTFDALSDQATQMVLLGGELQAAGGISSIKNELQAQDRKHSESIEEVKALMKSVLENDVIEHLRQLIEDGLLEEIDEIVEEHVAKLLPHFVPQNLRDEIAEYKQKLEKMEWELHNSESRRLNAQLRTSRMHEAVHKIYKLDGTVSTLFPKDFGSLFSMDAETAKALVEEYELPGLSKSRDHNLNHFMQFCGIVYQLVRSPRSHS</sequence>
<dbReference type="InParanoid" id="J4GGJ0"/>
<dbReference type="HOGENOM" id="CLU_050078_0_0_1"/>
<feature type="coiled-coil region" evidence="1">
    <location>
        <begin position="131"/>
        <end position="158"/>
    </location>
</feature>
<dbReference type="GeneID" id="24100789"/>
<dbReference type="RefSeq" id="XP_012185161.1">
    <property type="nucleotide sequence ID" value="XM_012329771.1"/>
</dbReference>